<evidence type="ECO:0000256" key="4">
    <source>
        <dbReference type="ARBA" id="ARBA00022692"/>
    </source>
</evidence>
<dbReference type="InterPro" id="IPR004707">
    <property type="entry name" value="MmpL_fam"/>
</dbReference>
<feature type="transmembrane region" description="Helical" evidence="8">
    <location>
        <begin position="872"/>
        <end position="892"/>
    </location>
</feature>
<evidence type="ECO:0000313" key="11">
    <source>
        <dbReference type="Proteomes" id="UP000547444"/>
    </source>
</evidence>
<gene>
    <name evidence="10" type="ORF">FHU31_003303</name>
</gene>
<evidence type="ECO:0000256" key="2">
    <source>
        <dbReference type="ARBA" id="ARBA00010157"/>
    </source>
</evidence>
<proteinExistence type="inferred from homology"/>
<feature type="transmembrane region" description="Helical" evidence="8">
    <location>
        <begin position="802"/>
        <end position="825"/>
    </location>
</feature>
<reference evidence="10 11" key="1">
    <citation type="submission" date="2020-03" db="EMBL/GenBank/DDBJ databases">
        <title>Sequencing the genomes of 1000 actinobacteria strains.</title>
        <authorList>
            <person name="Klenk H.-P."/>
        </authorList>
    </citation>
    <scope>NUCLEOTIDE SEQUENCE [LARGE SCALE GENOMIC DNA]</scope>
    <source>
        <strain evidence="10 11">DSM 44556</strain>
    </source>
</reference>
<comment type="caution">
    <text evidence="10">The sequence shown here is derived from an EMBL/GenBank/DDBJ whole genome shotgun (WGS) entry which is preliminary data.</text>
</comment>
<feature type="transmembrane region" description="Helical" evidence="8">
    <location>
        <begin position="266"/>
        <end position="287"/>
    </location>
</feature>
<feature type="region of interest" description="Disordered" evidence="7">
    <location>
        <begin position="952"/>
        <end position="971"/>
    </location>
</feature>
<feature type="transmembrane region" description="Helical" evidence="8">
    <location>
        <begin position="231"/>
        <end position="254"/>
    </location>
</feature>
<dbReference type="FunFam" id="1.20.1640.10:FF:000020">
    <property type="entry name" value="Transmembrane transport protein MmpL10"/>
    <property type="match status" value="1"/>
</dbReference>
<dbReference type="AlphaFoldDB" id="A0A7X5U0Y6"/>
<evidence type="ECO:0000256" key="1">
    <source>
        <dbReference type="ARBA" id="ARBA00004651"/>
    </source>
</evidence>
<dbReference type="NCBIfam" id="TIGR00833">
    <property type="entry name" value="actII"/>
    <property type="match status" value="1"/>
</dbReference>
<feature type="transmembrane region" description="Helical" evidence="8">
    <location>
        <begin position="832"/>
        <end position="852"/>
    </location>
</feature>
<keyword evidence="5 8" id="KW-1133">Transmembrane helix</keyword>
<feature type="transmembrane region" description="Helical" evidence="8">
    <location>
        <begin position="208"/>
        <end position="225"/>
    </location>
</feature>
<keyword evidence="4 8" id="KW-0812">Transmembrane</keyword>
<feature type="domain" description="Membrane transport protein MMPL" evidence="9">
    <location>
        <begin position="65"/>
        <end position="395"/>
    </location>
</feature>
<keyword evidence="11" id="KW-1185">Reference proteome</keyword>
<dbReference type="InterPro" id="IPR004869">
    <property type="entry name" value="MMPL_dom"/>
</dbReference>
<dbReference type="EMBL" id="JAANOW010000001">
    <property type="protein sequence ID" value="NIH96347.1"/>
    <property type="molecule type" value="Genomic_DNA"/>
</dbReference>
<comment type="similarity">
    <text evidence="2">Belongs to the resistance-nodulation-cell division (RND) (TC 2.A.6) family. MmpL subfamily.</text>
</comment>
<keyword evidence="3" id="KW-1003">Cell membrane</keyword>
<evidence type="ECO:0000259" key="9">
    <source>
        <dbReference type="Pfam" id="PF03176"/>
    </source>
</evidence>
<name>A0A7X5U0Y6_9MYCO</name>
<dbReference type="GO" id="GO:0005886">
    <property type="term" value="C:plasma membrane"/>
    <property type="evidence" value="ECO:0007669"/>
    <property type="project" value="UniProtKB-SubCell"/>
</dbReference>
<feature type="transmembrane region" description="Helical" evidence="8">
    <location>
        <begin position="899"/>
        <end position="916"/>
    </location>
</feature>
<organism evidence="10 11">
    <name type="scientific">Mycolicibacterium fluoranthenivorans</name>
    <dbReference type="NCBI Taxonomy" id="258505"/>
    <lineage>
        <taxon>Bacteria</taxon>
        <taxon>Bacillati</taxon>
        <taxon>Actinomycetota</taxon>
        <taxon>Actinomycetes</taxon>
        <taxon>Mycobacteriales</taxon>
        <taxon>Mycobacteriaceae</taxon>
        <taxon>Mycolicibacterium</taxon>
    </lineage>
</organism>
<feature type="transmembrane region" description="Helical" evidence="8">
    <location>
        <begin position="32"/>
        <end position="52"/>
    </location>
</feature>
<accession>A0A7X5U0Y6</accession>
<feature type="domain" description="Membrane transport protein MMPL" evidence="9">
    <location>
        <begin position="615"/>
        <end position="951"/>
    </location>
</feature>
<evidence type="ECO:0000256" key="7">
    <source>
        <dbReference type="SAM" id="MobiDB-lite"/>
    </source>
</evidence>
<evidence type="ECO:0000256" key="3">
    <source>
        <dbReference type="ARBA" id="ARBA00022475"/>
    </source>
</evidence>
<dbReference type="SUPFAM" id="SSF82866">
    <property type="entry name" value="Multidrug efflux transporter AcrB transmembrane domain"/>
    <property type="match status" value="2"/>
</dbReference>
<dbReference type="PANTHER" id="PTHR33406">
    <property type="entry name" value="MEMBRANE PROTEIN MJ1562-RELATED"/>
    <property type="match status" value="1"/>
</dbReference>
<keyword evidence="6 8" id="KW-0472">Membrane</keyword>
<sequence>MSSAPRNDDPPTDTIPAVEAPRRSVIPRTIRVLALPIILGWIAIMVVLNAVVPQLEEVGKLRSVSMSPDNAPSMIAMKRVGKVFDEFKSNSSAMVVLESDHQLDDAAHKFYDEMIKKLEADTKHVEHIQDFWGDPLTAAGAQSADGKATYVQVYLAGNQGESLANESVEAAQQIIDSMTPPPGLKVFVTGPSALAADQHIAGDRSMKIITGLTFGVIIVMLLIIYRSFVTVLLVLTMVAVELGITRGFIAFLGYHNIIGLSTFATNLLVTLAIAASTDYAIFLIGRYQEARSVGEDRETAYYTMYHGTAHVILGSGLTIAGATFCLHFTKLPYFVSLGIPLAIGMVVAVFAALTLGPAVVTVASRFGKTLEPKRAMRTRGWRKIGAIIVRWPGPVLVGTLALSMVGLLTLPGYRTSYNDRDYLPADIPANIGYAAADRHFNQARMNPELLLIESDHDLRNSADFLVIDKIAKAIFKVPGIGRVQAITRPQGTPIEHTSIPFQISMQGTTQKMNEKYQQDMMANMLKQADDMQVTIDNMTKMSNITAQMAATTHSMVTKMKTMTLDVAELRDHIADFDDFFRPIRNYLYWEPHCYDIPSCWAIRSIFDTLDGIDTMTDDIQKLMPDMERLDTLMPQMVALMPSMIATMKNMKTYMLTMYQTQKGIQDQMSAMQDNSSAMGEAFDAARNDDSFYLPPETFNNAEFKRGMKNFISPDGKSVRFIISHDGDPMSPEGISHIEPIKQAAKEAIKGTPLEGSKIYLGGTASVFKDMADGSKFDLMIAGIASLCLIFIIMLIITRAVVAAAVIVGTVLLSLGTSFGLSVLIWQHIIGQPLHWMVLAMSVIILLAVGSDYNLLLVSRFKEEIHAGLNTGIIRSMGGTGSVVTSAGLVFAFTMMSMAVSDLIVIGQVGTTIGLGLLFDTLIIRSFMTPSIAALLGKWFWWPQRVRQRPLPAPWPQPASAPVGAGASESVK</sequence>
<dbReference type="Gene3D" id="1.20.1640.10">
    <property type="entry name" value="Multidrug efflux transporter AcrB transmembrane domain"/>
    <property type="match status" value="2"/>
</dbReference>
<evidence type="ECO:0000256" key="5">
    <source>
        <dbReference type="ARBA" id="ARBA00022989"/>
    </source>
</evidence>
<dbReference type="RefSeq" id="WP_167159940.1">
    <property type="nucleotide sequence ID" value="NZ_JAANOW010000001.1"/>
</dbReference>
<feature type="transmembrane region" description="Helical" evidence="8">
    <location>
        <begin position="341"/>
        <end position="364"/>
    </location>
</feature>
<dbReference type="PANTHER" id="PTHR33406:SF6">
    <property type="entry name" value="MEMBRANE PROTEIN YDGH-RELATED"/>
    <property type="match status" value="1"/>
</dbReference>
<feature type="transmembrane region" description="Helical" evidence="8">
    <location>
        <begin position="307"/>
        <end position="329"/>
    </location>
</feature>
<evidence type="ECO:0000313" key="10">
    <source>
        <dbReference type="EMBL" id="NIH96347.1"/>
    </source>
</evidence>
<feature type="transmembrane region" description="Helical" evidence="8">
    <location>
        <begin position="384"/>
        <end position="410"/>
    </location>
</feature>
<evidence type="ECO:0000256" key="8">
    <source>
        <dbReference type="SAM" id="Phobius"/>
    </source>
</evidence>
<evidence type="ECO:0000256" key="6">
    <source>
        <dbReference type="ARBA" id="ARBA00023136"/>
    </source>
</evidence>
<comment type="subcellular location">
    <subcellularLocation>
        <location evidence="1">Cell membrane</location>
        <topology evidence="1">Multi-pass membrane protein</topology>
    </subcellularLocation>
</comment>
<dbReference type="InterPro" id="IPR050545">
    <property type="entry name" value="Mycobact_MmpL"/>
</dbReference>
<feature type="transmembrane region" description="Helical" evidence="8">
    <location>
        <begin position="778"/>
        <end position="796"/>
    </location>
</feature>
<dbReference type="Pfam" id="PF03176">
    <property type="entry name" value="MMPL"/>
    <property type="match status" value="2"/>
</dbReference>
<dbReference type="Proteomes" id="UP000547444">
    <property type="component" value="Unassembled WGS sequence"/>
</dbReference>
<dbReference type="FunFam" id="1.20.1640.10:FF:000018">
    <property type="entry name" value="Transmembrane transport protein MmpL10"/>
    <property type="match status" value="1"/>
</dbReference>
<protein>
    <submittedName>
        <fullName evidence="10">RND superfamily putative drug exporter</fullName>
    </submittedName>
</protein>